<dbReference type="Gene3D" id="3.30.70.920">
    <property type="match status" value="1"/>
</dbReference>
<dbReference type="PANTHER" id="PTHR30154:SF34">
    <property type="entry name" value="TRANSCRIPTIONAL REGULATOR AZLB"/>
    <property type="match status" value="1"/>
</dbReference>
<dbReference type="GO" id="GO:0005829">
    <property type="term" value="C:cytosol"/>
    <property type="evidence" value="ECO:0007669"/>
    <property type="project" value="TreeGrafter"/>
</dbReference>
<dbReference type="AlphaFoldDB" id="A0A6P2BPH2"/>
<dbReference type="InterPro" id="IPR011008">
    <property type="entry name" value="Dimeric_a/b-barrel"/>
</dbReference>
<name>A0A6P2BPH2_9ACTN</name>
<comment type="caution">
    <text evidence="2">The sequence shown here is derived from an EMBL/GenBank/DDBJ whole genome shotgun (WGS) entry which is preliminary data.</text>
</comment>
<dbReference type="Proteomes" id="UP000460272">
    <property type="component" value="Unassembled WGS sequence"/>
</dbReference>
<dbReference type="RefSeq" id="WP_145860720.1">
    <property type="nucleotide sequence ID" value="NZ_RPFW01000008.1"/>
</dbReference>
<accession>A0A6P2BPH2</accession>
<gene>
    <name evidence="2" type="ORF">EAS64_36710</name>
</gene>
<organism evidence="2 3">
    <name type="scientific">Trebonia kvetii</name>
    <dbReference type="NCBI Taxonomy" id="2480626"/>
    <lineage>
        <taxon>Bacteria</taxon>
        <taxon>Bacillati</taxon>
        <taxon>Actinomycetota</taxon>
        <taxon>Actinomycetes</taxon>
        <taxon>Streptosporangiales</taxon>
        <taxon>Treboniaceae</taxon>
        <taxon>Trebonia</taxon>
    </lineage>
</organism>
<evidence type="ECO:0000313" key="3">
    <source>
        <dbReference type="Proteomes" id="UP000460272"/>
    </source>
</evidence>
<dbReference type="PANTHER" id="PTHR30154">
    <property type="entry name" value="LEUCINE-RESPONSIVE REGULATORY PROTEIN"/>
    <property type="match status" value="1"/>
</dbReference>
<proteinExistence type="predicted"/>
<keyword evidence="3" id="KW-1185">Reference proteome</keyword>
<dbReference type="Pfam" id="PF01037">
    <property type="entry name" value="AsnC_trans_reg"/>
    <property type="match status" value="1"/>
</dbReference>
<dbReference type="GO" id="GO:0043200">
    <property type="term" value="P:response to amino acid"/>
    <property type="evidence" value="ECO:0007669"/>
    <property type="project" value="TreeGrafter"/>
</dbReference>
<feature type="domain" description="Transcription regulator AsnC/Lrp ligand binding" evidence="1">
    <location>
        <begin position="33"/>
        <end position="101"/>
    </location>
</feature>
<dbReference type="EMBL" id="RPFW01000008">
    <property type="protein sequence ID" value="TVZ00884.1"/>
    <property type="molecule type" value="Genomic_DNA"/>
</dbReference>
<evidence type="ECO:0000259" key="1">
    <source>
        <dbReference type="Pfam" id="PF01037"/>
    </source>
</evidence>
<sequence length="114" mass="12231">MRRRIDELRRAGLLYFDIDVDAVLGVSVNLMLWLKIEPASLDAAGRAIAAHREIPFAAATTGPTNLAVSAVFRDTAALYAYLTTRLADLPGLQSVETAPIIGTVKRVGQVPGMP</sequence>
<dbReference type="SUPFAM" id="SSF54909">
    <property type="entry name" value="Dimeric alpha+beta barrel"/>
    <property type="match status" value="1"/>
</dbReference>
<dbReference type="InterPro" id="IPR019887">
    <property type="entry name" value="Tscrpt_reg_AsnC/Lrp_C"/>
</dbReference>
<protein>
    <submittedName>
        <fullName evidence="2">Lrp/AsnC family transcriptional regulator</fullName>
    </submittedName>
</protein>
<reference evidence="2 3" key="1">
    <citation type="submission" date="2018-11" db="EMBL/GenBank/DDBJ databases">
        <title>Trebonia kvetii gen.nov., sp.nov., a novel acidophilic actinobacterium, and proposal of the new actinobacterial family Treboniaceae fam. nov.</title>
        <authorList>
            <person name="Rapoport D."/>
            <person name="Sagova-Mareckova M."/>
            <person name="Sedlacek I."/>
            <person name="Provaznik J."/>
            <person name="Kralova S."/>
            <person name="Pavlinic D."/>
            <person name="Benes V."/>
            <person name="Kopecky J."/>
        </authorList>
    </citation>
    <scope>NUCLEOTIDE SEQUENCE [LARGE SCALE GENOMIC DNA]</scope>
    <source>
        <strain evidence="2 3">15Tr583</strain>
    </source>
</reference>
<dbReference type="GO" id="GO:0043565">
    <property type="term" value="F:sequence-specific DNA binding"/>
    <property type="evidence" value="ECO:0007669"/>
    <property type="project" value="TreeGrafter"/>
</dbReference>
<evidence type="ECO:0000313" key="2">
    <source>
        <dbReference type="EMBL" id="TVZ00884.1"/>
    </source>
</evidence>
<dbReference type="OrthoDB" id="3453230at2"/>